<comment type="caution">
    <text evidence="1">The sequence shown here is derived from an EMBL/GenBank/DDBJ whole genome shotgun (WGS) entry which is preliminary data.</text>
</comment>
<reference evidence="1" key="1">
    <citation type="submission" date="2018-11" db="EMBL/GenBank/DDBJ databases">
        <title>The sequence and de novo assembly of Larimichthys crocea genome using PacBio and Hi-C technologies.</title>
        <authorList>
            <person name="Xu P."/>
            <person name="Chen B."/>
            <person name="Zhou Z."/>
            <person name="Ke Q."/>
            <person name="Wu Y."/>
            <person name="Bai H."/>
            <person name="Pu F."/>
        </authorList>
    </citation>
    <scope>NUCLEOTIDE SEQUENCE</scope>
    <source>
        <tissue evidence="1">Muscle</tissue>
    </source>
</reference>
<feature type="non-terminal residue" evidence="1">
    <location>
        <position position="60"/>
    </location>
</feature>
<accession>A0ACD3QUB3</accession>
<dbReference type="Proteomes" id="UP000793456">
    <property type="component" value="Chromosome XIV"/>
</dbReference>
<evidence type="ECO:0000313" key="1">
    <source>
        <dbReference type="EMBL" id="TMS10735.1"/>
    </source>
</evidence>
<proteinExistence type="predicted"/>
<sequence length="60" mass="6842">MAFLLICAGWRNRTRPLLLFYLFCFVTLSKSVLMNDGADSNESHQEASTLLRSLNLPQHT</sequence>
<name>A0ACD3QUB3_LARCR</name>
<keyword evidence="2" id="KW-1185">Reference proteome</keyword>
<organism evidence="1 2">
    <name type="scientific">Larimichthys crocea</name>
    <name type="common">Large yellow croaker</name>
    <name type="synonym">Pseudosciaena crocea</name>
    <dbReference type="NCBI Taxonomy" id="215358"/>
    <lineage>
        <taxon>Eukaryota</taxon>
        <taxon>Metazoa</taxon>
        <taxon>Chordata</taxon>
        <taxon>Craniata</taxon>
        <taxon>Vertebrata</taxon>
        <taxon>Euteleostomi</taxon>
        <taxon>Actinopterygii</taxon>
        <taxon>Neopterygii</taxon>
        <taxon>Teleostei</taxon>
        <taxon>Neoteleostei</taxon>
        <taxon>Acanthomorphata</taxon>
        <taxon>Eupercaria</taxon>
        <taxon>Sciaenidae</taxon>
        <taxon>Larimichthys</taxon>
    </lineage>
</organism>
<dbReference type="EMBL" id="CM011687">
    <property type="protein sequence ID" value="TMS10735.1"/>
    <property type="molecule type" value="Genomic_DNA"/>
</dbReference>
<gene>
    <name evidence="1" type="ORF">E3U43_019728</name>
</gene>
<evidence type="ECO:0000313" key="2">
    <source>
        <dbReference type="Proteomes" id="UP000793456"/>
    </source>
</evidence>
<protein>
    <submittedName>
        <fullName evidence="1">Uncharacterized protein</fullName>
    </submittedName>
</protein>